<dbReference type="EMBL" id="VSRR010003608">
    <property type="protein sequence ID" value="MPC36790.1"/>
    <property type="molecule type" value="Genomic_DNA"/>
</dbReference>
<accession>A0A5B7EPZ4</accession>
<dbReference type="AlphaFoldDB" id="A0A5B7EPZ4"/>
<proteinExistence type="predicted"/>
<name>A0A5B7EPZ4_PORTR</name>
<organism evidence="1 2">
    <name type="scientific">Portunus trituberculatus</name>
    <name type="common">Swimming crab</name>
    <name type="synonym">Neptunus trituberculatus</name>
    <dbReference type="NCBI Taxonomy" id="210409"/>
    <lineage>
        <taxon>Eukaryota</taxon>
        <taxon>Metazoa</taxon>
        <taxon>Ecdysozoa</taxon>
        <taxon>Arthropoda</taxon>
        <taxon>Crustacea</taxon>
        <taxon>Multicrustacea</taxon>
        <taxon>Malacostraca</taxon>
        <taxon>Eumalacostraca</taxon>
        <taxon>Eucarida</taxon>
        <taxon>Decapoda</taxon>
        <taxon>Pleocyemata</taxon>
        <taxon>Brachyura</taxon>
        <taxon>Eubrachyura</taxon>
        <taxon>Portunoidea</taxon>
        <taxon>Portunidae</taxon>
        <taxon>Portuninae</taxon>
        <taxon>Portunus</taxon>
    </lineage>
</organism>
<reference evidence="1 2" key="1">
    <citation type="submission" date="2019-05" db="EMBL/GenBank/DDBJ databases">
        <title>Another draft genome of Portunus trituberculatus and its Hox gene families provides insights of decapod evolution.</title>
        <authorList>
            <person name="Jeong J.-H."/>
            <person name="Song I."/>
            <person name="Kim S."/>
            <person name="Choi T."/>
            <person name="Kim D."/>
            <person name="Ryu S."/>
            <person name="Kim W."/>
        </authorList>
    </citation>
    <scope>NUCLEOTIDE SEQUENCE [LARGE SCALE GENOMIC DNA]</scope>
    <source>
        <tissue evidence="1">Muscle</tissue>
    </source>
</reference>
<dbReference type="Proteomes" id="UP000324222">
    <property type="component" value="Unassembled WGS sequence"/>
</dbReference>
<evidence type="ECO:0000313" key="2">
    <source>
        <dbReference type="Proteomes" id="UP000324222"/>
    </source>
</evidence>
<gene>
    <name evidence="1" type="ORF">E2C01_030258</name>
</gene>
<protein>
    <submittedName>
        <fullName evidence="1">Uncharacterized protein</fullName>
    </submittedName>
</protein>
<comment type="caution">
    <text evidence="1">The sequence shown here is derived from an EMBL/GenBank/DDBJ whole genome shotgun (WGS) entry which is preliminary data.</text>
</comment>
<evidence type="ECO:0000313" key="1">
    <source>
        <dbReference type="EMBL" id="MPC36790.1"/>
    </source>
</evidence>
<sequence length="90" mass="9664">MLILCCRSNSKSPQNITCRHQNAFEGLLRRWLGGEGRGLTVPEVPQPLFESITFIAAGPGAPTLAQQGILGLLLHLAPRPSPRGCVYAIS</sequence>
<keyword evidence="2" id="KW-1185">Reference proteome</keyword>